<proteinExistence type="predicted"/>
<dbReference type="CDD" id="cd00037">
    <property type="entry name" value="CLECT"/>
    <property type="match status" value="1"/>
</dbReference>
<dbReference type="PROSITE" id="PS50041">
    <property type="entry name" value="C_TYPE_LECTIN_2"/>
    <property type="match status" value="1"/>
</dbReference>
<evidence type="ECO:0000256" key="1">
    <source>
        <dbReference type="SAM" id="SignalP"/>
    </source>
</evidence>
<accession>A0ABP1RZ58</accession>
<dbReference type="Gene3D" id="3.10.100.10">
    <property type="entry name" value="Mannose-Binding Protein A, subunit A"/>
    <property type="match status" value="1"/>
</dbReference>
<comment type="caution">
    <text evidence="3">The sequence shown here is derived from an EMBL/GenBank/DDBJ whole genome shotgun (WGS) entry which is preliminary data.</text>
</comment>
<dbReference type="Proteomes" id="UP001642540">
    <property type="component" value="Unassembled WGS sequence"/>
</dbReference>
<sequence>MNTNRNHFPIVFIILQFLFFCSSSEVDRQYVSGGSHNVKGSKPRLVTLGIIDGKAYLIDENIRTWKETDGYCKRFGMEMGAITSPGQLAFLKSAYNETTFHAGYWLGARDALLPRQFSWEGSKDEVTSLNDLTWHIYVDEPLTCLVYASQTTPSITLRPCEYMGMRALCEVK</sequence>
<keyword evidence="4" id="KW-1185">Reference proteome</keyword>
<feature type="signal peptide" evidence="1">
    <location>
        <begin position="1"/>
        <end position="23"/>
    </location>
</feature>
<protein>
    <recommendedName>
        <fullName evidence="2">C-type lectin domain-containing protein</fullName>
    </recommendedName>
</protein>
<dbReference type="InterPro" id="IPR016187">
    <property type="entry name" value="CTDL_fold"/>
</dbReference>
<organism evidence="3 4">
    <name type="scientific">Orchesella dallaii</name>
    <dbReference type="NCBI Taxonomy" id="48710"/>
    <lineage>
        <taxon>Eukaryota</taxon>
        <taxon>Metazoa</taxon>
        <taxon>Ecdysozoa</taxon>
        <taxon>Arthropoda</taxon>
        <taxon>Hexapoda</taxon>
        <taxon>Collembola</taxon>
        <taxon>Entomobryomorpha</taxon>
        <taxon>Entomobryoidea</taxon>
        <taxon>Orchesellidae</taxon>
        <taxon>Orchesellinae</taxon>
        <taxon>Orchesella</taxon>
    </lineage>
</organism>
<dbReference type="EMBL" id="CAXLJM020000124">
    <property type="protein sequence ID" value="CAL8139156.1"/>
    <property type="molecule type" value="Genomic_DNA"/>
</dbReference>
<evidence type="ECO:0000313" key="3">
    <source>
        <dbReference type="EMBL" id="CAL8139156.1"/>
    </source>
</evidence>
<evidence type="ECO:0000313" key="4">
    <source>
        <dbReference type="Proteomes" id="UP001642540"/>
    </source>
</evidence>
<reference evidence="3 4" key="1">
    <citation type="submission" date="2024-08" db="EMBL/GenBank/DDBJ databases">
        <authorList>
            <person name="Cucini C."/>
            <person name="Frati F."/>
        </authorList>
    </citation>
    <scope>NUCLEOTIDE SEQUENCE [LARGE SCALE GENOMIC DNA]</scope>
</reference>
<keyword evidence="1" id="KW-0732">Signal</keyword>
<dbReference type="SUPFAM" id="SSF56436">
    <property type="entry name" value="C-type lectin-like"/>
    <property type="match status" value="1"/>
</dbReference>
<feature type="chain" id="PRO_5047357101" description="C-type lectin domain-containing protein" evidence="1">
    <location>
        <begin position="24"/>
        <end position="172"/>
    </location>
</feature>
<name>A0ABP1RZ58_9HEXA</name>
<evidence type="ECO:0000259" key="2">
    <source>
        <dbReference type="PROSITE" id="PS50041"/>
    </source>
</evidence>
<dbReference type="InterPro" id="IPR016186">
    <property type="entry name" value="C-type_lectin-like/link_sf"/>
</dbReference>
<feature type="domain" description="C-type lectin" evidence="2">
    <location>
        <begin position="51"/>
        <end position="161"/>
    </location>
</feature>
<gene>
    <name evidence="3" type="ORF">ODALV1_LOCUS27708</name>
</gene>
<dbReference type="InterPro" id="IPR001304">
    <property type="entry name" value="C-type_lectin-like"/>
</dbReference>